<dbReference type="FunFam" id="2.10.25.10:FF:000065">
    <property type="entry name" value="Laminin subunit beta 1"/>
    <property type="match status" value="1"/>
</dbReference>
<dbReference type="Pfam" id="PF24973">
    <property type="entry name" value="EGF_LMN_ATRN"/>
    <property type="match status" value="1"/>
</dbReference>
<feature type="disulfide bond" evidence="19">
    <location>
        <begin position="2087"/>
        <end position="2096"/>
    </location>
</feature>
<feature type="domain" description="Laminin G" evidence="22">
    <location>
        <begin position="3105"/>
        <end position="3277"/>
    </location>
</feature>
<dbReference type="InterPro" id="IPR008211">
    <property type="entry name" value="Laminin_N"/>
</dbReference>
<dbReference type="FunFam" id="2.10.25.10:FF:000189">
    <property type="entry name" value="Laminin subunit alpha 2"/>
    <property type="match status" value="1"/>
</dbReference>
<dbReference type="Gene3D" id="2.60.120.200">
    <property type="match status" value="5"/>
</dbReference>
<keyword evidence="9 20" id="KW-0175">Coiled coil</keyword>
<feature type="disulfide bond" evidence="19">
    <location>
        <begin position="452"/>
        <end position="469"/>
    </location>
</feature>
<feature type="domain" description="Laminin EGF-like" evidence="23">
    <location>
        <begin position="1863"/>
        <end position="1920"/>
    </location>
</feature>
<feature type="disulfide bond" evidence="19">
    <location>
        <begin position="609"/>
        <end position="618"/>
    </location>
</feature>
<evidence type="ECO:0000256" key="5">
    <source>
        <dbReference type="ARBA" id="ARBA00022729"/>
    </source>
</evidence>
<evidence type="ECO:0000313" key="26">
    <source>
        <dbReference type="EMBL" id="RUS82429.1"/>
    </source>
</evidence>
<dbReference type="Pfam" id="PF00053">
    <property type="entry name" value="EGF_laminin"/>
    <property type="match status" value="20"/>
</dbReference>
<keyword evidence="5 21" id="KW-0732">Signal</keyword>
<feature type="disulfide bond" evidence="19">
    <location>
        <begin position="545"/>
        <end position="562"/>
    </location>
</feature>
<feature type="disulfide bond" evidence="19">
    <location>
        <begin position="543"/>
        <end position="555"/>
    </location>
</feature>
<feature type="disulfide bond" evidence="19">
    <location>
        <begin position="636"/>
        <end position="653"/>
    </location>
</feature>
<dbReference type="FunFam" id="2.10.25.10:FF:000407">
    <property type="entry name" value="Laminin subunit alpha-3"/>
    <property type="match status" value="1"/>
</dbReference>
<evidence type="ECO:0000256" key="21">
    <source>
        <dbReference type="SAM" id="SignalP"/>
    </source>
</evidence>
<feature type="disulfide bond" evidence="19">
    <location>
        <begin position="655"/>
        <end position="664"/>
    </location>
</feature>
<feature type="domain" description="Laminin G" evidence="22">
    <location>
        <begin position="2687"/>
        <end position="2916"/>
    </location>
</feature>
<feature type="coiled-coil region" evidence="20">
    <location>
        <begin position="2441"/>
        <end position="2538"/>
    </location>
</feature>
<dbReference type="SUPFAM" id="SSF57196">
    <property type="entry name" value="EGF/Laminin"/>
    <property type="match status" value="20"/>
</dbReference>
<dbReference type="PANTHER" id="PTHR10574">
    <property type="entry name" value="NETRIN/LAMININ-RELATED"/>
    <property type="match status" value="1"/>
</dbReference>
<evidence type="ECO:0000256" key="6">
    <source>
        <dbReference type="ARBA" id="ARBA00022737"/>
    </source>
</evidence>
<dbReference type="GO" id="GO:0007155">
    <property type="term" value="P:cell adhesion"/>
    <property type="evidence" value="ECO:0007669"/>
    <property type="project" value="UniProtKB-KW"/>
</dbReference>
<evidence type="ECO:0000256" key="1">
    <source>
        <dbReference type="ARBA" id="ARBA00004302"/>
    </source>
</evidence>
<proteinExistence type="predicted"/>
<feature type="disulfide bond" evidence="19">
    <location>
        <begin position="634"/>
        <end position="646"/>
    </location>
</feature>
<dbReference type="InterPro" id="IPR013320">
    <property type="entry name" value="ConA-like_dom_sf"/>
</dbReference>
<feature type="domain" description="Laminin N-terminal" evidence="25">
    <location>
        <begin position="26"/>
        <end position="276"/>
    </location>
</feature>
<dbReference type="Gene3D" id="2.10.25.10">
    <property type="entry name" value="Laminin"/>
    <property type="match status" value="19"/>
</dbReference>
<dbReference type="FunFam" id="2.10.25.10:FF:000388">
    <property type="entry name" value="Laminin subunit alpha"/>
    <property type="match status" value="1"/>
</dbReference>
<sequence length="3677" mass="404278">MATGTKMPASLAIVSFALLLSPILISAQVLTPPTFNLAQGRKITATATCGVGVSSPELFCRLTPTSNIGDQSLIQGQLCDYCVPGDPNKSHNPEYAIDGTEKWWQSPPLSRVGPELNQVNLTLSFGQEFHVAYVFIKMANSPRPGVWVLERSVDFGETWKPWQYFADTPSDCVNLFNTTADLPLEADDQVVCTTKFSKVVPISDGEIVVSIIEDRPNAHNFSYATVLHEWTKATDIQLRLLRTKTLKANLMDVARQDPTTFRRYYYSIKDISIGGRCVCNGHAETCDVRNPNTNKLVCNCVANTCGDKCESCCPGFVQKRWRRALIDRPFECEPCNCHGHSNECLFDEEVERNHRSLDIFGQYEGGGVCQNCQDNTQGINCEQCVFGFYRPYGVPRNVTNACQSCDCDLNFSTGECEEGSGRCFCRQEFAGTNCDRCNYGYYDYPNCIPCDCDVNGTEGSVCTVATGACPCKPNFAGLRCNECAPGFYNFPDCVPCECNLEGSDGNTVCDPESGQCDCDVNYASRDCGECADGFYDFPQCRDCGCDSRGTEDEICDKQNSTCLCKAHYTGSRCDRCEDGFFNFPYCEECLCDSTGSENQICNQRGQCPCKPNFGGRACDRCAAGYFKYPECSSCDCNLYGSLAQSCDQVTGQCSCRSNFVGVKCEKCAEDFFNYPICEVCNCNPDGAKEIWGQPLGGCGTVTYGRLCECKDKVIGRTCDQCMPGFWNLNRRNPQGCEECGCNSAGTLTDVSRCDMKTGQCVCKPYVTGRNCDTCVKGFYDLQEANPFGCKGCNCNPGGSRDTSCDPITGQCNCKTEIGGLKCDTPVSGTYVPDLHQYKFELEDGITRDGARVRYGYNTTLFPEYSWRGYAILTAYQPEVLVDVKIRLPGLYQIIYRYVNKEGNTVKGTVVLTPESVTDPTQEGNVNFVPKDRPSFTTVTSGSVQAFILNPGRWTISTKVPENVFLDYFVLIPQSFYEPRKLQKKITDPCVISGNTEPCIAIEYPDLDGFPVAKGKDGYHEVNGQKEDIDIETDSELTDELDSPGLALLTRLQRHFLLDLIVSQPDDYILVVNYHNALNVSQHLDVLVDTGYEKTGASVILPHCPFRVLCRQVMRGSNGLEGVFNITQFAALTFTVSNKTNDINVAIDSVIAIPVSRWAHIYTLPQIICIKVNGVCVASRYDTPIGTVLIQFESFPNQGILSIILPPHILDPTVRLVNLNDSNEIVNQTICQDTVCTTEQVVRAVPLELLGNVSKPGKYNLIVHYYMPTESRLDIPVTLYDDGQVLSGRFQPLFCPNNVGCRATITFDQSGGRNVTLTGPEIRVLFNGTLGRNIWLDYLIVFPADQFSNDYLDILPLDNSKLFIDKCVDEGFQLNVTDPYCRQGAFTLTSNFNNGAIRCNCNPDGSKGFDCSSNGGQCDCKDNIIGRKCSACAQGYYDFPSCKRCDCPYGICHEVTGECICPPHVGGKKCDRCEPGAYGYDPLIGCQLCNCDLDGTVGGNTSCHQSTGECNCKPNVGNRICDTCLAGYHSFPDCYDCGCDRRGTVEDVCDQRTAQCLCKDNVQGQFCDQCAAGMYSLTEENPKGCIKCFCFGHTTRCDSSGLSWDIVSDMTGWNIPILLQDNATLTETDSALVVSTNGDALADKGLYWFAPQSYLGKKLNAYGGKLEYTVKITIPEEGLSAGIVNEDVMLRGSKMTLVHFHDSQPAADIPFKFEIELREYNFRHEKTLAPVSREQFMMVLLNLESFLIRASYFTRMQEIRLEKVSLQVATKEGQGELAESVEMCVCPSNYKGDSCEVCAEGSYRPLTATYLDRCIKCNCNGHSNDCDINTGECYNCQDNTTGPHCEQCVTGYYGDPYNGPCTICSCPLPQPSNNFATTCHVDQYGLNHYCECQQGYSGRNCDTCAPGYYGNPLVPNDYCKPCECSGNIDLNKRDSCDSFGGACLICENNSAGHNCHRCKNWYYGDAVTLKNCQPCSCDQCGSDECDYYNGTCKCKPNVEGLNCDRCAPNTFGFDLCDGCQDCKCGVGSVTRQCDQLTGICECQPGVEGEKCDRCKANHWNIGPNGCQECECLGDGAVGCDPDSGRCQCLPGVTGDKCDRCLPRWVLVAGRGCQECDYCVHLLIDDLDGLANHVTIVTRTLADVSVGVGAFNQLSHYNETVEMLRPAVEKLQLMDTDEFNKSLAMLRERTNNVSQETKALLGKSGMLGYEAEELPKNILTLIDEIDELNRNTTDVARFVDDVVAFIQNVYRSLKNSGSALNLERYISEGETIIAAMEAQSFSSPFNLSKAEHQAAENLKDFVESLKTNATSGLNSSEEIGKQIYDFESRLRDLVNSSSYSQTNADSAQSIIQRLNAVQVENLSRSLKNIEAIKAERMKILEEAKIYVMEAEDFLASAESNMTDVESQSSRLDSALPILEAHVSQVASDIDRLYDMTNKSQVHAEGLAAAAAELEQLYESTRNRSQDPVDAGQAYRTIENGIEEARAMANKAVDDANLAKDESENIHSNVTDALQESEMLLEEAKQLLNQTENGLQTELNQGNDAFLDSAKEHAAVEELLSTLNDGMVTLNGSSTDPMSQDVMAKNNETLTILSKTELLSQSVIDQTPGMNVKNDYITTNSPIATDSMRQAKDSLDTAQKMMPKIESMVKKLSEDVDRVAQKSQTLGINVDKLKEKIAQARDEANRIKVGLSFLGNTTVTLRNPPVLKDTGSYSTVSVFLKTSQPDALLMYVGNNENVADESKRRKRSITFVNDMVEQIMEDDDDEAMCPDCDIALTRQRRQVSESQKDYLAVELQDGFAVFTVNLGSGAAKVTSTRKLNDGKWHQIIAERIGKTAKLIVKSEGLDDDVTEGTTKGTFTVLELNPITTRIVVGGVPDDFTIPQDLMTKPFEGVMEELTFDGEPLGLWNFVAAANNFKGANQRDFLLTVFLEGYRFNGYGYAVLSKQLFRLTAISTQVELSFKTYSEDGLMFYLGKDDYFALEMKGGHIYFRFDLGGGPASVESSGKYNDGEWHKIVVDRKKRSAILLIDDSTEQINLEGAGNLNGLETTDDIYIGGVDNILHLHRSVMTNGFDGCIKDVKIAREVVNLFENKRAKGLVKGCIPKITHIVSFPSKKDGYIGIPPISIDDKFDLTFKVKTKEDNALLMVAYAEDESSTFVVSMSEGKIIVKEQLGTASSDLASKINTYSDGEWHYISIMKMQQRITMSIDDTEMVEAKSVDGKLITDSPLYFGGLPAGVNVKSSAMITSQGIAGCMGDITINKKFQNFAHVQDRFDVTLAECTMEKEAAVIRPTLSPVEGLPTDQCALPAVASNVEGESANVKGMRFGGSLYSRYEYSRLPVRIIVKPVYISLEFKTTGQSGVLFFTADENQNDYFALFMDGGRLTFTFNCGSGPGIMRSPKAYNDGQWHTTKFSRIGQNGILEVDGVRVENGKSQGSTQSLNVRAPYYVGGLNKNATKMAEKIFKASIGSFYGCIHNVKVNMMDMGQPSAEEKVMPCSDDMESGLFMGSGGGHLKLFDTFNVGKNMEIQMQIRPRSQEGVLLAVYGSGNDFLVLQIFEGKVILTADNGAGPITVIHQQAQQNTLCDGNWHNIKAIKNGNELDLIVDGITIKDIVAGNPSVTSADTDGPLFLGGLEDKSSKGVLAKKDFSGCIRHILLNGEAQDIASGVPSGDVNVGSCPVY</sequence>
<feature type="domain" description="Laminin G" evidence="22">
    <location>
        <begin position="3319"/>
        <end position="3493"/>
    </location>
</feature>
<dbReference type="FunFam" id="2.10.25.10:FF:000051">
    <property type="entry name" value="Laminin subunit alpha 4"/>
    <property type="match status" value="1"/>
</dbReference>
<dbReference type="Pfam" id="PF00052">
    <property type="entry name" value="Laminin_B"/>
    <property type="match status" value="1"/>
</dbReference>
<evidence type="ECO:0000259" key="24">
    <source>
        <dbReference type="PROSITE" id="PS51115"/>
    </source>
</evidence>
<dbReference type="GO" id="GO:0009887">
    <property type="term" value="P:animal organ morphogenesis"/>
    <property type="evidence" value="ECO:0007669"/>
    <property type="project" value="TreeGrafter"/>
</dbReference>
<dbReference type="GO" id="GO:0005604">
    <property type="term" value="C:basement membrane"/>
    <property type="evidence" value="ECO:0007669"/>
    <property type="project" value="UniProtKB-SubCell"/>
</dbReference>
<dbReference type="PANTHER" id="PTHR10574:SF406">
    <property type="entry name" value="LAMININ SUBUNIT ALPHA 5"/>
    <property type="match status" value="1"/>
</dbReference>
<dbReference type="FunFam" id="2.10.25.10:FF:000069">
    <property type="entry name" value="Laminin subunit alpha 1"/>
    <property type="match status" value="1"/>
</dbReference>
<protein>
    <recommendedName>
        <fullName evidence="14">Laminin subunit alpha-1</fullName>
    </recommendedName>
    <alternativeName>
        <fullName evidence="16">Laminin-1 subunit alpha</fullName>
    </alternativeName>
    <alternativeName>
        <fullName evidence="17">Laminin-3 subunit alpha</fullName>
    </alternativeName>
    <alternativeName>
        <fullName evidence="15">S-laminin subunit alpha</fullName>
    </alternativeName>
</protein>
<dbReference type="InterPro" id="IPR000034">
    <property type="entry name" value="Laminin_IV"/>
</dbReference>
<feature type="domain" description="Laminin EGF-like" evidence="23">
    <location>
        <begin position="680"/>
        <end position="738"/>
    </location>
</feature>
<keyword evidence="7" id="KW-0084">Basement membrane</keyword>
<dbReference type="SMART" id="SM00281">
    <property type="entry name" value="LamB"/>
    <property type="match status" value="1"/>
</dbReference>
<feature type="domain" description="Laminin G" evidence="22">
    <location>
        <begin position="2929"/>
        <end position="3098"/>
    </location>
</feature>
<gene>
    <name evidence="26" type="ORF">EGW08_009817</name>
</gene>
<feature type="disulfide bond" evidence="19">
    <location>
        <begin position="1419"/>
        <end position="1428"/>
    </location>
</feature>
<accession>A0A433TLE7</accession>
<dbReference type="SMART" id="SM00136">
    <property type="entry name" value="LamNT"/>
    <property type="match status" value="1"/>
</dbReference>
<feature type="disulfide bond" evidence="19">
    <location>
        <begin position="1835"/>
        <end position="1844"/>
    </location>
</feature>
<feature type="domain" description="Laminin EGF-like" evidence="23">
    <location>
        <begin position="1816"/>
        <end position="1862"/>
    </location>
</feature>
<dbReference type="Proteomes" id="UP000271974">
    <property type="component" value="Unassembled WGS sequence"/>
</dbReference>
<feature type="domain" description="Laminin IV type A" evidence="24">
    <location>
        <begin position="1598"/>
        <end position="1782"/>
    </location>
</feature>
<dbReference type="PROSITE" id="PS00022">
    <property type="entry name" value="EGF_1"/>
    <property type="match status" value="1"/>
</dbReference>
<evidence type="ECO:0000256" key="17">
    <source>
        <dbReference type="ARBA" id="ARBA00079116"/>
    </source>
</evidence>
<dbReference type="SMART" id="SM00181">
    <property type="entry name" value="EGF"/>
    <property type="match status" value="12"/>
</dbReference>
<name>A0A433TLE7_ELYCH</name>
<dbReference type="InterPro" id="IPR010307">
    <property type="entry name" value="Laminin_dom_II"/>
</dbReference>
<feature type="coiled-coil region" evidence="20">
    <location>
        <begin position="2660"/>
        <end position="2687"/>
    </location>
</feature>
<feature type="domain" description="Laminin EGF-like" evidence="23">
    <location>
        <begin position="1536"/>
        <end position="1586"/>
    </location>
</feature>
<dbReference type="FunFam" id="2.10.25.10:FF:000090">
    <property type="entry name" value="laminin subunit alpha"/>
    <property type="match status" value="2"/>
</dbReference>
<evidence type="ECO:0000256" key="7">
    <source>
        <dbReference type="ARBA" id="ARBA00022869"/>
    </source>
</evidence>
<comment type="caution">
    <text evidence="19">Lacks conserved residue(s) required for the propagation of feature annotation.</text>
</comment>
<evidence type="ECO:0000256" key="10">
    <source>
        <dbReference type="ARBA" id="ARBA00023157"/>
    </source>
</evidence>
<evidence type="ECO:0000256" key="4">
    <source>
        <dbReference type="ARBA" id="ARBA00022553"/>
    </source>
</evidence>
<dbReference type="FunFam" id="2.10.25.10:FF:000209">
    <property type="entry name" value="Laminin subunit alpha 5"/>
    <property type="match status" value="1"/>
</dbReference>
<feature type="disulfide bond" evidence="19">
    <location>
        <begin position="2041"/>
        <end position="2050"/>
    </location>
</feature>
<evidence type="ECO:0000256" key="15">
    <source>
        <dbReference type="ARBA" id="ARBA00075127"/>
    </source>
</evidence>
<feature type="domain" description="Laminin EGF-like" evidence="23">
    <location>
        <begin position="2068"/>
        <end position="2113"/>
    </location>
</feature>
<comment type="caution">
    <text evidence="26">The sequence shown here is derived from an EMBL/GenBank/DDBJ whole genome shotgun (WGS) entry which is preliminary data.</text>
</comment>
<feature type="disulfide bond" evidence="19">
    <location>
        <begin position="471"/>
        <end position="480"/>
    </location>
</feature>
<dbReference type="PROSITE" id="PS51117">
    <property type="entry name" value="LAMININ_NTER"/>
    <property type="match status" value="1"/>
</dbReference>
<feature type="domain" description="Laminin EGF-like" evidence="23">
    <location>
        <begin position="1398"/>
        <end position="1443"/>
    </location>
</feature>
<dbReference type="SUPFAM" id="SSF49899">
    <property type="entry name" value="Concanavalin A-like lectins/glucanases"/>
    <property type="match status" value="5"/>
</dbReference>
<evidence type="ECO:0000259" key="23">
    <source>
        <dbReference type="PROSITE" id="PS50027"/>
    </source>
</evidence>
<evidence type="ECO:0000256" key="12">
    <source>
        <dbReference type="ARBA" id="ARBA00023292"/>
    </source>
</evidence>
<feature type="disulfide bond" evidence="19">
    <location>
        <begin position="518"/>
        <end position="527"/>
    </location>
</feature>
<evidence type="ECO:0000256" key="3">
    <source>
        <dbReference type="ARBA" id="ARBA00022530"/>
    </source>
</evidence>
<feature type="domain" description="Laminin EGF-like" evidence="23">
    <location>
        <begin position="450"/>
        <end position="495"/>
    </location>
</feature>
<dbReference type="OrthoDB" id="5984158at2759"/>
<feature type="domain" description="Laminin G" evidence="22">
    <location>
        <begin position="3499"/>
        <end position="3674"/>
    </location>
</feature>
<dbReference type="InterPro" id="IPR000742">
    <property type="entry name" value="EGF"/>
</dbReference>
<dbReference type="PROSITE" id="PS01248">
    <property type="entry name" value="EGF_LAM_1"/>
    <property type="match status" value="7"/>
</dbReference>
<feature type="domain" description="Laminin EGF-like" evidence="23">
    <location>
        <begin position="2021"/>
        <end position="2067"/>
    </location>
</feature>
<feature type="disulfide bond" evidence="19">
    <location>
        <begin position="1398"/>
        <end position="1410"/>
    </location>
</feature>
<evidence type="ECO:0000256" key="19">
    <source>
        <dbReference type="PROSITE-ProRule" id="PRU00460"/>
    </source>
</evidence>
<evidence type="ECO:0000256" key="9">
    <source>
        <dbReference type="ARBA" id="ARBA00023054"/>
    </source>
</evidence>
<feature type="disulfide bond" evidence="19">
    <location>
        <begin position="1891"/>
        <end position="1900"/>
    </location>
</feature>
<keyword evidence="27" id="KW-1185">Reference proteome</keyword>
<feature type="disulfide bond" evidence="19">
    <location>
        <begin position="1557"/>
        <end position="1566"/>
    </location>
</feature>
<dbReference type="InterPro" id="IPR002049">
    <property type="entry name" value="LE_dom"/>
</dbReference>
<evidence type="ECO:0000259" key="25">
    <source>
        <dbReference type="PROSITE" id="PS51117"/>
    </source>
</evidence>
<evidence type="ECO:0000256" key="13">
    <source>
        <dbReference type="ARBA" id="ARBA00065595"/>
    </source>
</evidence>
<dbReference type="SMART" id="SM00282">
    <property type="entry name" value="LamG"/>
    <property type="match status" value="5"/>
</dbReference>
<comment type="subunit">
    <text evidence="13">Laminin is a complex glycoprotein, consisting of three different polypeptide chains (alpha, beta, gamma), which are bound to each other by disulfide bonds into a cross-shaped molecule comprising one long and three short arms with globules at each end. Alpha-1 is a subunit of laminin-1 (laminin-111 or EHS laminin) and laminin-3 (laminin-121 or S-laminin).</text>
</comment>
<dbReference type="Pfam" id="PF06009">
    <property type="entry name" value="Laminin_II"/>
    <property type="match status" value="1"/>
</dbReference>
<feature type="disulfide bond" evidence="19">
    <location>
        <begin position="1460"/>
        <end position="1469"/>
    </location>
</feature>
<dbReference type="PROSITE" id="PS50027">
    <property type="entry name" value="EGF_LAM_2"/>
    <property type="match status" value="17"/>
</dbReference>
<keyword evidence="10 19" id="KW-1015">Disulfide bond</keyword>
<feature type="disulfide bond" evidence="19">
    <location>
        <begin position="589"/>
        <end position="601"/>
    </location>
</feature>
<dbReference type="EMBL" id="RQTK01000287">
    <property type="protein sequence ID" value="RUS82429.1"/>
    <property type="molecule type" value="Genomic_DNA"/>
</dbReference>
<feature type="domain" description="Laminin EGF-like" evidence="23">
    <location>
        <begin position="543"/>
        <end position="588"/>
    </location>
</feature>
<dbReference type="FunFam" id="2.10.25.10:FF:000105">
    <property type="entry name" value="laminin subunit gamma-1"/>
    <property type="match status" value="1"/>
</dbReference>
<keyword evidence="2" id="KW-0964">Secreted</keyword>
<feature type="disulfide bond" evidence="18">
    <location>
        <begin position="3250"/>
        <end position="3277"/>
    </location>
</feature>
<feature type="disulfide bond" evidence="19">
    <location>
        <begin position="1536"/>
        <end position="1548"/>
    </location>
</feature>
<evidence type="ECO:0000256" key="18">
    <source>
        <dbReference type="PROSITE-ProRule" id="PRU00122"/>
    </source>
</evidence>
<feature type="disulfide bond" evidence="19">
    <location>
        <begin position="1511"/>
        <end position="1520"/>
    </location>
</feature>
<dbReference type="Pfam" id="PF02210">
    <property type="entry name" value="Laminin_G_2"/>
    <property type="match status" value="3"/>
</dbReference>
<keyword evidence="6" id="KW-0677">Repeat</keyword>
<dbReference type="FunFam" id="2.60.120.260:FF:000092">
    <property type="entry name" value="Laminin subunit alpha-3"/>
    <property type="match status" value="1"/>
</dbReference>
<evidence type="ECO:0000313" key="27">
    <source>
        <dbReference type="Proteomes" id="UP000271974"/>
    </source>
</evidence>
<feature type="chain" id="PRO_5019475627" description="Laminin subunit alpha-1" evidence="21">
    <location>
        <begin position="28"/>
        <end position="3677"/>
    </location>
</feature>
<dbReference type="CDD" id="cd00110">
    <property type="entry name" value="LamG"/>
    <property type="match status" value="5"/>
</dbReference>
<feature type="disulfide bond" evidence="19">
    <location>
        <begin position="1993"/>
        <end position="2002"/>
    </location>
</feature>
<feature type="domain" description="Laminin EGF-like" evidence="23">
    <location>
        <begin position="496"/>
        <end position="542"/>
    </location>
</feature>
<dbReference type="InterPro" id="IPR050440">
    <property type="entry name" value="Laminin/Netrin_ECM"/>
</dbReference>
<evidence type="ECO:0000256" key="8">
    <source>
        <dbReference type="ARBA" id="ARBA00022889"/>
    </source>
</evidence>
<evidence type="ECO:0000256" key="16">
    <source>
        <dbReference type="ARBA" id="ARBA00078827"/>
    </source>
</evidence>
<dbReference type="Gene3D" id="2.60.120.260">
    <property type="entry name" value="Galactose-binding domain-like"/>
    <property type="match status" value="1"/>
</dbReference>
<keyword evidence="4" id="KW-0597">Phosphoprotein</keyword>
<dbReference type="STRING" id="188477.A0A433TLE7"/>
<dbReference type="InterPro" id="IPR001791">
    <property type="entry name" value="Laminin_G"/>
</dbReference>
<feature type="signal peptide" evidence="21">
    <location>
        <begin position="1"/>
        <end position="27"/>
    </location>
</feature>
<keyword evidence="12 19" id="KW-0424">Laminin EGF-like domain</keyword>
<dbReference type="InterPro" id="IPR056863">
    <property type="entry name" value="LMN_ATRN_NET-like_EGF"/>
</dbReference>
<dbReference type="Pfam" id="PF00054">
    <property type="entry name" value="Laminin_G_1"/>
    <property type="match status" value="2"/>
</dbReference>
<evidence type="ECO:0000256" key="20">
    <source>
        <dbReference type="SAM" id="Coils"/>
    </source>
</evidence>
<dbReference type="GO" id="GO:0048699">
    <property type="term" value="P:generation of neurons"/>
    <property type="evidence" value="ECO:0007669"/>
    <property type="project" value="UniProtKB-ARBA"/>
</dbReference>
<keyword evidence="3" id="KW-0272">Extracellular matrix</keyword>
<feature type="disulfide bond" evidence="19">
    <location>
        <begin position="425"/>
        <end position="434"/>
    </location>
</feature>
<dbReference type="Gene3D" id="2.170.300.10">
    <property type="entry name" value="Tie2 ligand-binding domain superfamily"/>
    <property type="match status" value="1"/>
</dbReference>
<dbReference type="SMART" id="SM00180">
    <property type="entry name" value="EGF_Lam"/>
    <property type="match status" value="21"/>
</dbReference>
<feature type="disulfide bond" evidence="19">
    <location>
        <begin position="1400"/>
        <end position="1417"/>
    </location>
</feature>
<feature type="domain" description="Laminin EGF-like" evidence="23">
    <location>
        <begin position="1488"/>
        <end position="1535"/>
    </location>
</feature>
<dbReference type="PROSITE" id="PS50025">
    <property type="entry name" value="LAM_G_DOMAIN"/>
    <property type="match status" value="5"/>
</dbReference>
<feature type="domain" description="Laminin EGF-like" evidence="23">
    <location>
        <begin position="589"/>
        <end position="633"/>
    </location>
</feature>
<keyword evidence="11" id="KW-0325">Glycoprotein</keyword>
<evidence type="ECO:0000256" key="14">
    <source>
        <dbReference type="ARBA" id="ARBA00072594"/>
    </source>
</evidence>
<dbReference type="Pfam" id="PF00055">
    <property type="entry name" value="Laminin_N"/>
    <property type="match status" value="1"/>
</dbReference>
<feature type="disulfide bond" evidence="19">
    <location>
        <begin position="450"/>
        <end position="462"/>
    </location>
</feature>
<evidence type="ECO:0000256" key="2">
    <source>
        <dbReference type="ARBA" id="ARBA00022525"/>
    </source>
</evidence>
<dbReference type="FunFam" id="2.10.25.10:FF:000034">
    <property type="entry name" value="Laminin subunit alpha 3"/>
    <property type="match status" value="3"/>
</dbReference>
<feature type="domain" description="Laminin EGF-like" evidence="23">
    <location>
        <begin position="1444"/>
        <end position="1487"/>
    </location>
</feature>
<feature type="disulfide bond" evidence="19">
    <location>
        <begin position="1538"/>
        <end position="1555"/>
    </location>
</feature>
<reference evidence="26 27" key="1">
    <citation type="submission" date="2019-01" db="EMBL/GenBank/DDBJ databases">
        <title>A draft genome assembly of the solar-powered sea slug Elysia chlorotica.</title>
        <authorList>
            <person name="Cai H."/>
            <person name="Li Q."/>
            <person name="Fang X."/>
            <person name="Li J."/>
            <person name="Curtis N.E."/>
            <person name="Altenburger A."/>
            <person name="Shibata T."/>
            <person name="Feng M."/>
            <person name="Maeda T."/>
            <person name="Schwartz J.A."/>
            <person name="Shigenobu S."/>
            <person name="Lundholm N."/>
            <person name="Nishiyama T."/>
            <person name="Yang H."/>
            <person name="Hasebe M."/>
            <person name="Li S."/>
            <person name="Pierce S.K."/>
            <person name="Wang J."/>
        </authorList>
    </citation>
    <scope>NUCLEOTIDE SEQUENCE [LARGE SCALE GENOMIC DNA]</scope>
    <source>
        <strain evidence="26">EC2010</strain>
        <tissue evidence="26">Whole organism of an adult</tissue>
    </source>
</reference>
<feature type="domain" description="Laminin EGF-like" evidence="23">
    <location>
        <begin position="405"/>
        <end position="449"/>
    </location>
</feature>
<feature type="disulfide bond" evidence="19">
    <location>
        <begin position="564"/>
        <end position="573"/>
    </location>
</feature>
<feature type="disulfide bond" evidence="18">
    <location>
        <begin position="3647"/>
        <end position="3674"/>
    </location>
</feature>
<feature type="domain" description="Laminin EGF-like" evidence="23">
    <location>
        <begin position="1974"/>
        <end position="2020"/>
    </location>
</feature>
<organism evidence="26 27">
    <name type="scientific">Elysia chlorotica</name>
    <name type="common">Eastern emerald elysia</name>
    <name type="synonym">Sea slug</name>
    <dbReference type="NCBI Taxonomy" id="188477"/>
    <lineage>
        <taxon>Eukaryota</taxon>
        <taxon>Metazoa</taxon>
        <taxon>Spiralia</taxon>
        <taxon>Lophotrochozoa</taxon>
        <taxon>Mollusca</taxon>
        <taxon>Gastropoda</taxon>
        <taxon>Heterobranchia</taxon>
        <taxon>Euthyneura</taxon>
        <taxon>Panpulmonata</taxon>
        <taxon>Sacoglossa</taxon>
        <taxon>Placobranchoidea</taxon>
        <taxon>Plakobranchidae</taxon>
        <taxon>Elysia</taxon>
    </lineage>
</organism>
<feature type="domain" description="Laminin EGF-like" evidence="23">
    <location>
        <begin position="739"/>
        <end position="791"/>
    </location>
</feature>
<evidence type="ECO:0000256" key="11">
    <source>
        <dbReference type="ARBA" id="ARBA00023180"/>
    </source>
</evidence>
<feature type="domain" description="Laminin EGF-like" evidence="23">
    <location>
        <begin position="634"/>
        <end position="679"/>
    </location>
</feature>
<dbReference type="CDD" id="cd00055">
    <property type="entry name" value="EGF_Lam"/>
    <property type="match status" value="21"/>
</dbReference>
<keyword evidence="8" id="KW-0130">Cell adhesion</keyword>
<evidence type="ECO:0000259" key="22">
    <source>
        <dbReference type="PROSITE" id="PS50025"/>
    </source>
</evidence>
<feature type="disulfide bond" evidence="19">
    <location>
        <begin position="709"/>
        <end position="718"/>
    </location>
</feature>
<dbReference type="PRINTS" id="PR00011">
    <property type="entry name" value="EGFLAMININ"/>
</dbReference>
<comment type="subcellular location">
    <subcellularLocation>
        <location evidence="1">Secreted</location>
        <location evidence="1">Extracellular space</location>
        <location evidence="1">Extracellular matrix</location>
        <location evidence="1">Basement membrane</location>
    </subcellularLocation>
</comment>
<feature type="disulfide bond" evidence="19">
    <location>
        <begin position="762"/>
        <end position="771"/>
    </location>
</feature>
<dbReference type="GO" id="GO:0009888">
    <property type="term" value="P:tissue development"/>
    <property type="evidence" value="ECO:0007669"/>
    <property type="project" value="TreeGrafter"/>
</dbReference>
<dbReference type="PROSITE" id="PS51115">
    <property type="entry name" value="LAMININ_IVA"/>
    <property type="match status" value="1"/>
</dbReference>